<evidence type="ECO:0000256" key="1">
    <source>
        <dbReference type="SAM" id="Phobius"/>
    </source>
</evidence>
<accession>A0A378QET4</accession>
<gene>
    <name evidence="2" type="ORF">NCTC7911_00127</name>
</gene>
<sequence>MLGYYGFYQIFGIKNSYLRYGVAVSVFAGLVLLEVYNASVY</sequence>
<name>A0A378QET4_MORLA</name>
<keyword evidence="1" id="KW-0472">Membrane</keyword>
<keyword evidence="1" id="KW-1133">Transmembrane helix</keyword>
<dbReference type="GeneID" id="302271772"/>
<feature type="transmembrane region" description="Helical" evidence="1">
    <location>
        <begin position="17"/>
        <end position="36"/>
    </location>
</feature>
<dbReference type="Proteomes" id="UP000254107">
    <property type="component" value="Unassembled WGS sequence"/>
</dbReference>
<evidence type="ECO:0000313" key="2">
    <source>
        <dbReference type="EMBL" id="STY98764.1"/>
    </source>
</evidence>
<reference evidence="2 3" key="1">
    <citation type="submission" date="2018-06" db="EMBL/GenBank/DDBJ databases">
        <authorList>
            <consortium name="Pathogen Informatics"/>
            <person name="Doyle S."/>
        </authorList>
    </citation>
    <scope>NUCLEOTIDE SEQUENCE [LARGE SCALE GENOMIC DNA]</scope>
    <source>
        <strain evidence="2 3">NCTC7911</strain>
    </source>
</reference>
<organism evidence="2 3">
    <name type="scientific">Moraxella lacunata</name>
    <dbReference type="NCBI Taxonomy" id="477"/>
    <lineage>
        <taxon>Bacteria</taxon>
        <taxon>Pseudomonadati</taxon>
        <taxon>Pseudomonadota</taxon>
        <taxon>Gammaproteobacteria</taxon>
        <taxon>Moraxellales</taxon>
        <taxon>Moraxellaceae</taxon>
        <taxon>Moraxella</taxon>
    </lineage>
</organism>
<keyword evidence="3" id="KW-1185">Reference proteome</keyword>
<dbReference type="RefSeq" id="WP_267284231.1">
    <property type="nucleotide sequence ID" value="NZ_UGQC01000001.1"/>
</dbReference>
<evidence type="ECO:0000313" key="3">
    <source>
        <dbReference type="Proteomes" id="UP000254107"/>
    </source>
</evidence>
<proteinExistence type="predicted"/>
<dbReference type="EMBL" id="UGQC01000001">
    <property type="protein sequence ID" value="STY98764.1"/>
    <property type="molecule type" value="Genomic_DNA"/>
</dbReference>
<dbReference type="AlphaFoldDB" id="A0A378QET4"/>
<protein>
    <submittedName>
        <fullName evidence="2">Uncharacterized protein</fullName>
    </submittedName>
</protein>
<keyword evidence="1" id="KW-0812">Transmembrane</keyword>